<dbReference type="GO" id="GO:0006633">
    <property type="term" value="P:fatty acid biosynthetic process"/>
    <property type="evidence" value="ECO:0007669"/>
    <property type="project" value="UniProtKB-UniPathway"/>
</dbReference>
<keyword evidence="3" id="KW-1185">Reference proteome</keyword>
<name>F8JLQ8_STREN</name>
<dbReference type="HOGENOM" id="CLU_018000_0_0_11"/>
<geneLocation type="plasmid" evidence="2 3">
    <name>pSCATT</name>
</geneLocation>
<dbReference type="KEGG" id="scy:SCATT_p13190"/>
<evidence type="ECO:0000256" key="1">
    <source>
        <dbReference type="SAM" id="MobiDB-lite"/>
    </source>
</evidence>
<evidence type="ECO:0000313" key="2">
    <source>
        <dbReference type="EMBL" id="AEW99512.1"/>
    </source>
</evidence>
<evidence type="ECO:0000313" key="3">
    <source>
        <dbReference type="Proteomes" id="UP000007842"/>
    </source>
</evidence>
<organism evidence="2 3">
    <name type="scientific">Streptantibioticus cattleyicolor (strain ATCC 35852 / DSM 46488 / JCM 4925 / NBRC 14057 / NRRL 8057)</name>
    <name type="common">Streptomyces cattleya</name>
    <dbReference type="NCBI Taxonomy" id="1003195"/>
    <lineage>
        <taxon>Bacteria</taxon>
        <taxon>Bacillati</taxon>
        <taxon>Actinomycetota</taxon>
        <taxon>Actinomycetes</taxon>
        <taxon>Kitasatosporales</taxon>
        <taxon>Streptomycetaceae</taxon>
        <taxon>Streptantibioticus</taxon>
    </lineage>
</organism>
<dbReference type="SUPFAM" id="SSF54637">
    <property type="entry name" value="Thioesterase/thiol ester dehydrase-isomerase"/>
    <property type="match status" value="2"/>
</dbReference>
<feature type="region of interest" description="Disordered" evidence="1">
    <location>
        <begin position="312"/>
        <end position="332"/>
    </location>
</feature>
<dbReference type="UniPathway" id="UPA00094"/>
<dbReference type="Pfam" id="PF07977">
    <property type="entry name" value="FabA"/>
    <property type="match status" value="1"/>
</dbReference>
<dbReference type="OrthoDB" id="9778690at2"/>
<dbReference type="Proteomes" id="UP000007842">
    <property type="component" value="Plasmid pSCATT"/>
</dbReference>
<proteinExistence type="predicted"/>
<protein>
    <submittedName>
        <fullName evidence="2">Beta-ketoacyl synthase</fullName>
    </submittedName>
</protein>
<reference evidence="3" key="1">
    <citation type="submission" date="2011-12" db="EMBL/GenBank/DDBJ databases">
        <title>Complete genome sequence of Streptomyces cattleya strain DSM 46488.</title>
        <authorList>
            <person name="Ou H.-Y."/>
            <person name="Li P."/>
            <person name="Zhao C."/>
            <person name="O'Hagan D."/>
            <person name="Deng Z."/>
        </authorList>
    </citation>
    <scope>NUCLEOTIDE SEQUENCE [LARGE SCALE GENOMIC DNA]</scope>
    <source>
        <strain evidence="3">ATCC 35852 / DSM 46488 / JCM 4925 / NBRC 14057 / NRRL 8057</strain>
        <plasmid evidence="3">Plasmid pSCATT</plasmid>
    </source>
</reference>
<dbReference type="RefSeq" id="WP_014150877.1">
    <property type="nucleotide sequence ID" value="NC_016113.1"/>
</dbReference>
<dbReference type="InterPro" id="IPR029069">
    <property type="entry name" value="HotDog_dom_sf"/>
</dbReference>
<accession>F8JLQ8</accession>
<dbReference type="KEGG" id="sct:SCAT_p0422"/>
<keyword evidence="2" id="KW-0614">Plasmid</keyword>
<dbReference type="AlphaFoldDB" id="F8JLQ8"/>
<dbReference type="PATRIC" id="fig|1003195.11.peg.405"/>
<dbReference type="Gene3D" id="3.10.129.10">
    <property type="entry name" value="Hotdog Thioesterase"/>
    <property type="match status" value="2"/>
</dbReference>
<dbReference type="InterPro" id="IPR013114">
    <property type="entry name" value="FabA_FabZ"/>
</dbReference>
<sequence length="700" mass="74838">MDDPALGDPAAAVPAHSTVLNAHRALGDLLLTQLQGLAPDAPPVPGRRAAERPSATTAAVLAEGERALALAGPAGAVHIELTWCQESGAARLLGLAVTDPPGWTVRQNGRILAEAHRATPPDAHDCHSPVPPVPPQWRPLRRASRHVLSRAGLDALAAGRIQEVFDGPQAPGAHPDWCRHTGLDLLASAVPTGPGAGRHGLGHVTATVPAAPAGNRGWTELVRAVWQLLGVHALHQGLHLCLPAPFVHPLRGAPLTVHVRDVARLAGPLALGADITAIGLVPRPHLVADVRVCDARGTVAWVRGPGVALREAPGSRVAPDPATGTVRRSSRGERVHADELHMAHAAEGDLAVTYGPAAHTTAARVRPRLPRGDMLMLDRLLTAPRRDRPLGSVHTTEYDVPEVPWYVRENGGVFPWFAHLESALQATAFVGAALGTSLEHPGEDFTVRNLEGHSHLLRPVRLCGRTVRQRTTLLAHTPLPGAVLQRYAFELAVDDEVFQQGETVHGFFTRPVLARQQGLDGGRRVPPWLLGLEAPPPSARRLDADDGPPLGHGRLALLSGAECVLVPDGGRYGLGCLLVTRAVRADDWYFAHHFLDDPVLPGSCGVETLFQALKFLLLHGGRLSEEAVRGLVPVPGQVLRWTYRGQILPRDREVQAEVHLREVRVADGRLVAVADGSVWRDGLRIYAVDGIALHTPWEAP</sequence>
<accession>G8XFQ1</accession>
<gene>
    <name evidence="2" type="ordered locus">SCATT_p13190</name>
</gene>
<dbReference type="EMBL" id="CP003229">
    <property type="protein sequence ID" value="AEW99512.1"/>
    <property type="molecule type" value="Genomic_DNA"/>
</dbReference>